<dbReference type="EMBL" id="JAWRVI010000080">
    <property type="protein sequence ID" value="KAK4078820.1"/>
    <property type="molecule type" value="Genomic_DNA"/>
</dbReference>
<organism evidence="1 2">
    <name type="scientific">Purpureocillium lilacinum</name>
    <name type="common">Paecilomyces lilacinus</name>
    <dbReference type="NCBI Taxonomy" id="33203"/>
    <lineage>
        <taxon>Eukaryota</taxon>
        <taxon>Fungi</taxon>
        <taxon>Dikarya</taxon>
        <taxon>Ascomycota</taxon>
        <taxon>Pezizomycotina</taxon>
        <taxon>Sordariomycetes</taxon>
        <taxon>Hypocreomycetidae</taxon>
        <taxon>Hypocreales</taxon>
        <taxon>Ophiocordycipitaceae</taxon>
        <taxon>Purpureocillium</taxon>
    </lineage>
</organism>
<proteinExistence type="predicted"/>
<dbReference type="Proteomes" id="UP001287286">
    <property type="component" value="Unassembled WGS sequence"/>
</dbReference>
<protein>
    <submittedName>
        <fullName evidence="1">Uncharacterized protein</fullName>
    </submittedName>
</protein>
<sequence length="616" mass="67967">MSSKRFLFVNPWNSLPSGDEGSSSTARAFVMRKVRNQKPWSTKTLKLVDRRRSGFGKQGARASDAATVQLGTDQLGRGTELLAHLYKSIANKGTGGLVGNKEVAEALREPRNNDTGKCMLCDQPHRTRGAVSIPATAKGLCMMCQIGTGCAMSFVSRSISGMDPFNSFAVNLDTRTCVLLSYFQTVIAPQITPIAAILQPNVVQLQWLAPSFAHAAFMHAILCLTAVQLSMLRPNSPEYILLAIFHRVRAVVAIQQNLEDPLAALSDNNLAAVFNLLCVEENLLLPSFAHLAGTHLRPDETAMRSHMRGLRDMIGLRGGLGSMSNAKTLRSFLLRHSAVQGVASFETPYLLPNGLLGRLYNYPASSQFYIVASPLSSTCRRLGFDVELVDIIKSAECLNQDIEAWITSPVSYGWDALDLQDLFSIMIDSCVRWILGHESTANSVECIVCLCLLTYLALLCRNKQAVSPPLPIVLTTMRRHIHNSAAWNMLRSMRLDTWVAILSVLASEGQREFADLFFQVYLSSLASHDRVLRTFDDFRESLSAGIWKSEPMDRYAREVWVDTPAEWTGLEAHFRSATGRRKVRPPGKSNVSSVLNPYTNAHPSVVVSVEGSAYNL</sequence>
<keyword evidence="2" id="KW-1185">Reference proteome</keyword>
<evidence type="ECO:0000313" key="1">
    <source>
        <dbReference type="EMBL" id="KAK4078820.1"/>
    </source>
</evidence>
<comment type="caution">
    <text evidence="1">The sequence shown here is derived from an EMBL/GenBank/DDBJ whole genome shotgun (WGS) entry which is preliminary data.</text>
</comment>
<name>A0ABR0BIE1_PURLI</name>
<evidence type="ECO:0000313" key="2">
    <source>
        <dbReference type="Proteomes" id="UP001287286"/>
    </source>
</evidence>
<gene>
    <name evidence="1" type="ORF">Purlil1_11896</name>
</gene>
<accession>A0ABR0BIE1</accession>
<reference evidence="1 2" key="1">
    <citation type="journal article" date="2024" name="Microbiol. Resour. Announc.">
        <title>Genome annotations for the ascomycete fungi Trichoderma harzianum, Trichoderma aggressivum, and Purpureocillium lilacinum.</title>
        <authorList>
            <person name="Beijen E.P.W."/>
            <person name="Ohm R.A."/>
        </authorList>
    </citation>
    <scope>NUCLEOTIDE SEQUENCE [LARGE SCALE GENOMIC DNA]</scope>
    <source>
        <strain evidence="1 2">CBS 150709</strain>
    </source>
</reference>
<dbReference type="PANTHER" id="PTHR37540:SF5">
    <property type="entry name" value="TRANSCRIPTION FACTOR DOMAIN-CONTAINING PROTEIN"/>
    <property type="match status" value="1"/>
</dbReference>
<dbReference type="PANTHER" id="PTHR37540">
    <property type="entry name" value="TRANSCRIPTION FACTOR (ACR-2), PUTATIVE-RELATED-RELATED"/>
    <property type="match status" value="1"/>
</dbReference>